<sequence length="214" mass="23856">MGNQVSNGSPVTGKVILLDGSIQEFDKPLTVAELMLEYPQQMVVDLKSTTTQKKPSPLPADKTLEVDKIYLMVPLRKGKLAHLSPQEAHHILLRVNAILRSKTLNSSSKFIPLFAKICPAMTNIEDSYGKSAVSKREVLGSEDWKMEEGGEFDDEGLDLIEKPDYLSRQVSGKSWKPSLDTIEEKKNEIKKVSNWVIVANKVGKRIHSKGLVWG</sequence>
<dbReference type="OMA" id="KTPHWLF"/>
<dbReference type="Gramene" id="AUR62024668-RA">
    <property type="protein sequence ID" value="AUR62024668-RA:cds"/>
    <property type="gene ID" value="AUR62024668"/>
</dbReference>
<evidence type="ECO:0000313" key="2">
    <source>
        <dbReference type="Proteomes" id="UP000596660"/>
    </source>
</evidence>
<reference evidence="1" key="2">
    <citation type="submission" date="2021-03" db="UniProtKB">
        <authorList>
            <consortium name="EnsemblPlants"/>
        </authorList>
    </citation>
    <scope>IDENTIFICATION</scope>
</reference>
<protein>
    <recommendedName>
        <fullName evidence="3">Multidrug resistance protein ABC transporter family protein</fullName>
    </recommendedName>
</protein>
<reference evidence="1" key="1">
    <citation type="journal article" date="2017" name="Nature">
        <title>The genome of Chenopodium quinoa.</title>
        <authorList>
            <person name="Jarvis D.E."/>
            <person name="Ho Y.S."/>
            <person name="Lightfoot D.J."/>
            <person name="Schmoeckel S.M."/>
            <person name="Li B."/>
            <person name="Borm T.J.A."/>
            <person name="Ohyanagi H."/>
            <person name="Mineta K."/>
            <person name="Michell C.T."/>
            <person name="Saber N."/>
            <person name="Kharbatia N.M."/>
            <person name="Rupper R.R."/>
            <person name="Sharp A.R."/>
            <person name="Dally N."/>
            <person name="Boughton B.A."/>
            <person name="Woo Y.H."/>
            <person name="Gao G."/>
            <person name="Schijlen E.G.W.M."/>
            <person name="Guo X."/>
            <person name="Momin A.A."/>
            <person name="Negrao S."/>
            <person name="Al-Babili S."/>
            <person name="Gehring C."/>
            <person name="Roessner U."/>
            <person name="Jung C."/>
            <person name="Murphy K."/>
            <person name="Arold S.T."/>
            <person name="Gojobori T."/>
            <person name="van der Linden C.G."/>
            <person name="van Loo E.N."/>
            <person name="Jellen E.N."/>
            <person name="Maughan P.J."/>
            <person name="Tester M."/>
        </authorList>
    </citation>
    <scope>NUCLEOTIDE SEQUENCE [LARGE SCALE GENOMIC DNA]</scope>
    <source>
        <strain evidence="1">cv. PI 614886</strain>
    </source>
</reference>
<dbReference type="AlphaFoldDB" id="A0A803M7K3"/>
<dbReference type="Proteomes" id="UP000596660">
    <property type="component" value="Unplaced"/>
</dbReference>
<dbReference type="Pfam" id="PF14009">
    <property type="entry name" value="PADRE"/>
    <property type="match status" value="1"/>
</dbReference>
<accession>A0A803M7K3</accession>
<dbReference type="PANTHER" id="PTHR33052">
    <property type="entry name" value="DUF4228 DOMAIN PROTEIN-RELATED"/>
    <property type="match status" value="1"/>
</dbReference>
<gene>
    <name evidence="1" type="primary">LOC110732927</name>
</gene>
<evidence type="ECO:0008006" key="3">
    <source>
        <dbReference type="Google" id="ProtNLM"/>
    </source>
</evidence>
<dbReference type="RefSeq" id="XP_021768604.1">
    <property type="nucleotide sequence ID" value="XM_021912912.1"/>
</dbReference>
<evidence type="ECO:0000313" key="1">
    <source>
        <dbReference type="EnsemblPlants" id="AUR62024668-RA:cds"/>
    </source>
</evidence>
<dbReference type="EnsemblPlants" id="AUR62024668-RA">
    <property type="protein sequence ID" value="AUR62024668-RA:cds"/>
    <property type="gene ID" value="AUR62024668"/>
</dbReference>
<proteinExistence type="predicted"/>
<name>A0A803M7K3_CHEQI</name>
<dbReference type="KEGG" id="cqi:110732927"/>
<keyword evidence="2" id="KW-1185">Reference proteome</keyword>
<dbReference type="GeneID" id="110732927"/>
<dbReference type="InterPro" id="IPR025322">
    <property type="entry name" value="PADRE_dom"/>
</dbReference>
<organism evidence="1 2">
    <name type="scientific">Chenopodium quinoa</name>
    <name type="common">Quinoa</name>
    <dbReference type="NCBI Taxonomy" id="63459"/>
    <lineage>
        <taxon>Eukaryota</taxon>
        <taxon>Viridiplantae</taxon>
        <taxon>Streptophyta</taxon>
        <taxon>Embryophyta</taxon>
        <taxon>Tracheophyta</taxon>
        <taxon>Spermatophyta</taxon>
        <taxon>Magnoliopsida</taxon>
        <taxon>eudicotyledons</taxon>
        <taxon>Gunneridae</taxon>
        <taxon>Pentapetalae</taxon>
        <taxon>Caryophyllales</taxon>
        <taxon>Chenopodiaceae</taxon>
        <taxon>Chenopodioideae</taxon>
        <taxon>Atripliceae</taxon>
        <taxon>Chenopodium</taxon>
    </lineage>
</organism>
<dbReference type="OrthoDB" id="1921976at2759"/>